<dbReference type="PANTHER" id="PTHR39335:SF1">
    <property type="entry name" value="BLL4220 PROTEIN"/>
    <property type="match status" value="1"/>
</dbReference>
<keyword evidence="1" id="KW-0732">Signal</keyword>
<comment type="caution">
    <text evidence="2">The sequence shown here is derived from an EMBL/GenBank/DDBJ whole genome shotgun (WGS) entry which is preliminary data.</text>
</comment>
<feature type="signal peptide" evidence="1">
    <location>
        <begin position="1"/>
        <end position="22"/>
    </location>
</feature>
<gene>
    <name evidence="2" type="ORF">IXC47_09915</name>
</gene>
<evidence type="ECO:0008006" key="4">
    <source>
        <dbReference type="Google" id="ProtNLM"/>
    </source>
</evidence>
<keyword evidence="3" id="KW-1185">Reference proteome</keyword>
<dbReference type="Proteomes" id="UP000657372">
    <property type="component" value="Unassembled WGS sequence"/>
</dbReference>
<dbReference type="InterPro" id="IPR005297">
    <property type="entry name" value="Lipoprotein_repeat"/>
</dbReference>
<dbReference type="RefSeq" id="WP_175624580.1">
    <property type="nucleotide sequence ID" value="NZ_JADOEL010000006.1"/>
</dbReference>
<evidence type="ECO:0000313" key="3">
    <source>
        <dbReference type="Proteomes" id="UP000657372"/>
    </source>
</evidence>
<sequence>MKLSHIVLSAVAAVVLSGSAYAQSVPVKKADGILVTTSGMTVYTFDKDVADSGKSACNGPCATAWPPVSAKDVKVSAPYSVVTRDDGSPQLAYKGKPLYLFASDKKAGDRTGDNFKDIWHVVKD</sequence>
<reference evidence="2 3" key="1">
    <citation type="submission" date="2020-11" db="EMBL/GenBank/DDBJ databases">
        <title>WGS of Herminiimonas contaminans strain Marseille-Q4544 isolated from planarians Schmidtea mediterranea.</title>
        <authorList>
            <person name="Kangale L."/>
        </authorList>
    </citation>
    <scope>NUCLEOTIDE SEQUENCE [LARGE SCALE GENOMIC DNA]</scope>
    <source>
        <strain evidence="2 3">Marseille-Q4544</strain>
    </source>
</reference>
<evidence type="ECO:0000313" key="2">
    <source>
        <dbReference type="EMBL" id="MBF8177996.1"/>
    </source>
</evidence>
<name>A0ABS0ET31_9BURK</name>
<dbReference type="PANTHER" id="PTHR39335">
    <property type="entry name" value="BLL4220 PROTEIN"/>
    <property type="match status" value="1"/>
</dbReference>
<accession>A0ABS0ET31</accession>
<dbReference type="PIRSF" id="PIRSF029720">
    <property type="entry name" value="UCP029720"/>
    <property type="match status" value="1"/>
</dbReference>
<proteinExistence type="predicted"/>
<organism evidence="2 3">
    <name type="scientific">Herminiimonas contaminans</name>
    <dbReference type="NCBI Taxonomy" id="1111140"/>
    <lineage>
        <taxon>Bacteria</taxon>
        <taxon>Pseudomonadati</taxon>
        <taxon>Pseudomonadota</taxon>
        <taxon>Betaproteobacteria</taxon>
        <taxon>Burkholderiales</taxon>
        <taxon>Oxalobacteraceae</taxon>
        <taxon>Herminiimonas</taxon>
    </lineage>
</organism>
<dbReference type="EMBL" id="JADOEL010000006">
    <property type="protein sequence ID" value="MBF8177996.1"/>
    <property type="molecule type" value="Genomic_DNA"/>
</dbReference>
<evidence type="ECO:0000256" key="1">
    <source>
        <dbReference type="SAM" id="SignalP"/>
    </source>
</evidence>
<protein>
    <recommendedName>
        <fullName evidence="4">Lipoprotein with Yx(FWY)xxD motif</fullName>
    </recommendedName>
</protein>
<dbReference type="InterPro" id="IPR014558">
    <property type="entry name" value="UCP029720"/>
</dbReference>
<feature type="chain" id="PRO_5046974717" description="Lipoprotein with Yx(FWY)xxD motif" evidence="1">
    <location>
        <begin position="23"/>
        <end position="124"/>
    </location>
</feature>
<dbReference type="Pfam" id="PF03640">
    <property type="entry name" value="Lipoprotein_15"/>
    <property type="match status" value="2"/>
</dbReference>